<feature type="compositionally biased region" description="Polar residues" evidence="2">
    <location>
        <begin position="56"/>
        <end position="66"/>
    </location>
</feature>
<keyword evidence="4" id="KW-1185">Reference proteome</keyword>
<evidence type="ECO:0000256" key="1">
    <source>
        <dbReference type="SAM" id="Coils"/>
    </source>
</evidence>
<keyword evidence="1" id="KW-0175">Coiled coil</keyword>
<accession>A0AAU9JLU1</accession>
<evidence type="ECO:0000313" key="4">
    <source>
        <dbReference type="Proteomes" id="UP001162131"/>
    </source>
</evidence>
<feature type="region of interest" description="Disordered" evidence="2">
    <location>
        <begin position="322"/>
        <end position="351"/>
    </location>
</feature>
<feature type="compositionally biased region" description="Basic and acidic residues" evidence="2">
    <location>
        <begin position="334"/>
        <end position="348"/>
    </location>
</feature>
<sequence>MASNYLQVQLDSLNASKIILDSISIQVSDSFISVFTSVQAKLLFKPSKIPKKLKTYSDSSQIPPSKNNEKPKISDSFTDEIEKAKAAKQLTKKLEKEMQEREKRKYEREQEMLLKEEQERYELEKLKELALKQQEDLKNQRLKELKEKSEARKREIAAMKEIGETEYKKVISEKPLYKKIQENYQQEILMPELEKKKAELAKKRNLFKPLDRYDILEHSKNHDELMRESEERRKQNIRNRSLEYKMNAASLSLKTRFTDVILEEEKKKKEELEKQEIIKKSLYEKKQQYAEIVKEMFQPTVDPYKQHEMQLIVEKLKHNIPMKSISHTKSSRSVSERRSDSSREKDTKSVLNRKWKENPMIPKPKPKREPVLIDYLGERRNQRKQEQVSEIQRIDWEEDLYDENLTENEKAEKLKAKAAMMEKIAKKHEINLNGLSELDMAGQVNEMYINSIKAKLAVLEQV</sequence>
<evidence type="ECO:0000313" key="3">
    <source>
        <dbReference type="EMBL" id="CAG9328229.1"/>
    </source>
</evidence>
<organism evidence="3 4">
    <name type="scientific">Blepharisma stoltei</name>
    <dbReference type="NCBI Taxonomy" id="1481888"/>
    <lineage>
        <taxon>Eukaryota</taxon>
        <taxon>Sar</taxon>
        <taxon>Alveolata</taxon>
        <taxon>Ciliophora</taxon>
        <taxon>Postciliodesmatophora</taxon>
        <taxon>Heterotrichea</taxon>
        <taxon>Heterotrichida</taxon>
        <taxon>Blepharismidae</taxon>
        <taxon>Blepharisma</taxon>
    </lineage>
</organism>
<comment type="caution">
    <text evidence="3">The sequence shown here is derived from an EMBL/GenBank/DDBJ whole genome shotgun (WGS) entry which is preliminary data.</text>
</comment>
<gene>
    <name evidence="3" type="ORF">BSTOLATCC_MIC45684</name>
</gene>
<feature type="region of interest" description="Disordered" evidence="2">
    <location>
        <begin position="54"/>
        <end position="77"/>
    </location>
</feature>
<dbReference type="EMBL" id="CAJZBQ010000045">
    <property type="protein sequence ID" value="CAG9328229.1"/>
    <property type="molecule type" value="Genomic_DNA"/>
</dbReference>
<feature type="coiled-coil region" evidence="1">
    <location>
        <begin position="81"/>
        <end position="162"/>
    </location>
</feature>
<name>A0AAU9JLU1_9CILI</name>
<proteinExistence type="predicted"/>
<evidence type="ECO:0000256" key="2">
    <source>
        <dbReference type="SAM" id="MobiDB-lite"/>
    </source>
</evidence>
<protein>
    <submittedName>
        <fullName evidence="3">Uncharacterized protein</fullName>
    </submittedName>
</protein>
<reference evidence="3" key="1">
    <citation type="submission" date="2021-09" db="EMBL/GenBank/DDBJ databases">
        <authorList>
            <consortium name="AG Swart"/>
            <person name="Singh M."/>
            <person name="Singh A."/>
            <person name="Seah K."/>
            <person name="Emmerich C."/>
        </authorList>
    </citation>
    <scope>NUCLEOTIDE SEQUENCE</scope>
    <source>
        <strain evidence="3">ATCC30299</strain>
    </source>
</reference>
<dbReference type="AlphaFoldDB" id="A0AAU9JLU1"/>
<dbReference type="Proteomes" id="UP001162131">
    <property type="component" value="Unassembled WGS sequence"/>
</dbReference>